<dbReference type="Proteomes" id="UP000799771">
    <property type="component" value="Unassembled WGS sequence"/>
</dbReference>
<evidence type="ECO:0000259" key="7">
    <source>
        <dbReference type="Pfam" id="PF15624"/>
    </source>
</evidence>
<dbReference type="InterPro" id="IPR011051">
    <property type="entry name" value="RmlC_Cupin_sf"/>
</dbReference>
<comment type="subcellular location">
    <subcellularLocation>
        <location evidence="1">Nucleus</location>
    </subcellularLocation>
</comment>
<feature type="compositionally biased region" description="Polar residues" evidence="5">
    <location>
        <begin position="61"/>
        <end position="87"/>
    </location>
</feature>
<feature type="domain" description="Mif2 N-terminal" evidence="7">
    <location>
        <begin position="14"/>
        <end position="139"/>
    </location>
</feature>
<evidence type="ECO:0000313" key="9">
    <source>
        <dbReference type="Proteomes" id="UP000799771"/>
    </source>
</evidence>
<dbReference type="PANTHER" id="PTHR16684">
    <property type="entry name" value="CENTROMERE PROTEIN C"/>
    <property type="match status" value="1"/>
</dbReference>
<dbReference type="GO" id="GO:0051455">
    <property type="term" value="P:spindle attachment to meiosis I kinetochore"/>
    <property type="evidence" value="ECO:0007669"/>
    <property type="project" value="TreeGrafter"/>
</dbReference>
<dbReference type="GO" id="GO:0019237">
    <property type="term" value="F:centromeric DNA binding"/>
    <property type="evidence" value="ECO:0007669"/>
    <property type="project" value="InterPro"/>
</dbReference>
<evidence type="ECO:0000256" key="4">
    <source>
        <dbReference type="ARBA" id="ARBA00023242"/>
    </source>
</evidence>
<dbReference type="Pfam" id="PF15624">
    <property type="entry name" value="Mif2_N"/>
    <property type="match status" value="1"/>
</dbReference>
<feature type="compositionally biased region" description="Acidic residues" evidence="5">
    <location>
        <begin position="217"/>
        <end position="230"/>
    </location>
</feature>
<evidence type="ECO:0000256" key="3">
    <source>
        <dbReference type="ARBA" id="ARBA00023125"/>
    </source>
</evidence>
<dbReference type="SUPFAM" id="SSF51182">
    <property type="entry name" value="RmlC-like cupins"/>
    <property type="match status" value="1"/>
</dbReference>
<sequence>MAPQRKRENRENNFYNVGVQGRKTGITLEERERDEYGLEAISGMFSSPEKSPPKRVEIATGSESMDIQESSIPDLTTSKQILRNNRTLLPPPRARSPMKTTLGSSPRRQSSMAPRASSVGLSSPVRATSHSAVARRLDFEQDESSLQETPALSGSGQRRNRPSDIYAIEQSPTHSLPEESLLQEEIAANEAAADTDDATVESFFAQIGDETITGTEAEVEVSPEIEEEVEVVPTPVKQPAKRGRKRKSDALEPATVEEPQSAKSRKRGANPAQVTEPQKKSKKTAPAPAEKPRRSKRTSDITELEQSNLDDSTIAVEDASEQVEEPPVAPKRRGRPPKAKPAAVVEKEKKKEIVAPAKVNKNASSSEKENPVFKKPAKPTAKPKSKPDAQTTEKAPQAAGIEPGKAVDAYGNPLSKADIDRMSTASTGSRYGRGRHLSVYREMDPEAVARVGRTGRHRVNPIDFWKNDRITYNTDGSMASIVKAPDAEPGHKTYKSTTKKGKKRMLTAVEEEEIELDAWEAGEGILTGNYKGFDRTTNFASKEVMTDRAIAWAPKGIDPVEAGDGTFKYAKIGQCKFEGSKADFLSWGVLEIPVGQMKRSKNSRKMHMVFNVQSGTVEAKVDENEFTVHKSGVWQVPRGNIYSIKNIGSGTARVFFAQACEDPE</sequence>
<feature type="compositionally biased region" description="Polar residues" evidence="5">
    <location>
        <begin position="146"/>
        <end position="157"/>
    </location>
</feature>
<evidence type="ECO:0000313" key="8">
    <source>
        <dbReference type="EMBL" id="KAF2129105.1"/>
    </source>
</evidence>
<dbReference type="InterPro" id="IPR025974">
    <property type="entry name" value="Mif2/CENP-C_cupin"/>
</dbReference>
<dbReference type="OrthoDB" id="1939643at2759"/>
<keyword evidence="4" id="KW-0539">Nucleus</keyword>
<dbReference type="GO" id="GO:0005634">
    <property type="term" value="C:nucleus"/>
    <property type="evidence" value="ECO:0007669"/>
    <property type="project" value="UniProtKB-SubCell"/>
</dbReference>
<feature type="compositionally biased region" description="Polar residues" evidence="5">
    <location>
        <begin position="98"/>
        <end position="112"/>
    </location>
</feature>
<feature type="compositionally biased region" description="Basic residues" evidence="5">
    <location>
        <begin position="375"/>
        <end position="384"/>
    </location>
</feature>
<dbReference type="InterPro" id="IPR028386">
    <property type="entry name" value="CENP-C/Mif2/cnp3"/>
</dbReference>
<dbReference type="InterPro" id="IPR028929">
    <property type="entry name" value="Mif2_N"/>
</dbReference>
<accession>A0A6A6ADA5</accession>
<dbReference type="GO" id="GO:0051382">
    <property type="term" value="P:kinetochore assembly"/>
    <property type="evidence" value="ECO:0007669"/>
    <property type="project" value="InterPro"/>
</dbReference>
<dbReference type="EMBL" id="ML977507">
    <property type="protein sequence ID" value="KAF2129105.1"/>
    <property type="molecule type" value="Genomic_DNA"/>
</dbReference>
<evidence type="ECO:0008006" key="10">
    <source>
        <dbReference type="Google" id="ProtNLM"/>
    </source>
</evidence>
<evidence type="ECO:0000256" key="1">
    <source>
        <dbReference type="ARBA" id="ARBA00004123"/>
    </source>
</evidence>
<dbReference type="Gene3D" id="2.60.120.10">
    <property type="entry name" value="Jelly Rolls"/>
    <property type="match status" value="1"/>
</dbReference>
<feature type="domain" description="Mif2/CENP-C cupin" evidence="6">
    <location>
        <begin position="582"/>
        <end position="658"/>
    </location>
</feature>
<dbReference type="AlphaFoldDB" id="A0A6A6ADA5"/>
<dbReference type="GO" id="GO:0051315">
    <property type="term" value="P:attachment of mitotic spindle microtubules to kinetochore"/>
    <property type="evidence" value="ECO:0007669"/>
    <property type="project" value="TreeGrafter"/>
</dbReference>
<evidence type="ECO:0000256" key="5">
    <source>
        <dbReference type="SAM" id="MobiDB-lite"/>
    </source>
</evidence>
<proteinExistence type="inferred from homology"/>
<name>A0A6A6ADA5_9PLEO</name>
<protein>
    <recommendedName>
        <fullName evidence="10">Mif2/CENP-C cupin domain-containing protein</fullName>
    </recommendedName>
</protein>
<dbReference type="RefSeq" id="XP_033523494.1">
    <property type="nucleotide sequence ID" value="XM_033668259.1"/>
</dbReference>
<evidence type="ECO:0000259" key="6">
    <source>
        <dbReference type="Pfam" id="PF11699"/>
    </source>
</evidence>
<dbReference type="PANTHER" id="PTHR16684:SF11">
    <property type="entry name" value="CENTROMERE PROTEIN C"/>
    <property type="match status" value="1"/>
</dbReference>
<dbReference type="GO" id="GO:0000776">
    <property type="term" value="C:kinetochore"/>
    <property type="evidence" value="ECO:0007669"/>
    <property type="project" value="InterPro"/>
</dbReference>
<feature type="region of interest" description="Disordered" evidence="5">
    <location>
        <begin position="42"/>
        <end position="409"/>
    </location>
</feature>
<comment type="similarity">
    <text evidence="2">Belongs to the CENP-C/MIF2 family.</text>
</comment>
<reference evidence="8" key="1">
    <citation type="journal article" date="2020" name="Stud. Mycol.">
        <title>101 Dothideomycetes genomes: a test case for predicting lifestyles and emergence of pathogens.</title>
        <authorList>
            <person name="Haridas S."/>
            <person name="Albert R."/>
            <person name="Binder M."/>
            <person name="Bloem J."/>
            <person name="Labutti K."/>
            <person name="Salamov A."/>
            <person name="Andreopoulos B."/>
            <person name="Baker S."/>
            <person name="Barry K."/>
            <person name="Bills G."/>
            <person name="Bluhm B."/>
            <person name="Cannon C."/>
            <person name="Castanera R."/>
            <person name="Culley D."/>
            <person name="Daum C."/>
            <person name="Ezra D."/>
            <person name="Gonzalez J."/>
            <person name="Henrissat B."/>
            <person name="Kuo A."/>
            <person name="Liang C."/>
            <person name="Lipzen A."/>
            <person name="Lutzoni F."/>
            <person name="Magnuson J."/>
            <person name="Mondo S."/>
            <person name="Nolan M."/>
            <person name="Ohm R."/>
            <person name="Pangilinan J."/>
            <person name="Park H.-J."/>
            <person name="Ramirez L."/>
            <person name="Alfaro M."/>
            <person name="Sun H."/>
            <person name="Tritt A."/>
            <person name="Yoshinaga Y."/>
            <person name="Zwiers L.-H."/>
            <person name="Turgeon B."/>
            <person name="Goodwin S."/>
            <person name="Spatafora J."/>
            <person name="Crous P."/>
            <person name="Grigoriev I."/>
        </authorList>
    </citation>
    <scope>NUCLEOTIDE SEQUENCE</scope>
    <source>
        <strain evidence="8">CBS 119687</strain>
    </source>
</reference>
<dbReference type="Pfam" id="PF11699">
    <property type="entry name" value="CENP-C_C"/>
    <property type="match status" value="1"/>
</dbReference>
<dbReference type="GeneID" id="54408691"/>
<dbReference type="InterPro" id="IPR014710">
    <property type="entry name" value="RmlC-like_jellyroll"/>
</dbReference>
<keyword evidence="3" id="KW-0238">DNA-binding</keyword>
<organism evidence="8 9">
    <name type="scientific">Dothidotthia symphoricarpi CBS 119687</name>
    <dbReference type="NCBI Taxonomy" id="1392245"/>
    <lineage>
        <taxon>Eukaryota</taxon>
        <taxon>Fungi</taxon>
        <taxon>Dikarya</taxon>
        <taxon>Ascomycota</taxon>
        <taxon>Pezizomycotina</taxon>
        <taxon>Dothideomycetes</taxon>
        <taxon>Pleosporomycetidae</taxon>
        <taxon>Pleosporales</taxon>
        <taxon>Dothidotthiaceae</taxon>
        <taxon>Dothidotthia</taxon>
    </lineage>
</organism>
<keyword evidence="9" id="KW-1185">Reference proteome</keyword>
<gene>
    <name evidence="8" type="ORF">P153DRAFT_367380</name>
</gene>
<dbReference type="CDD" id="cd06993">
    <property type="entry name" value="cupin_CENP-C_C"/>
    <property type="match status" value="1"/>
</dbReference>
<feature type="compositionally biased region" description="Polar residues" evidence="5">
    <location>
        <begin position="119"/>
        <end position="131"/>
    </location>
</feature>
<evidence type="ECO:0000256" key="2">
    <source>
        <dbReference type="ARBA" id="ARBA00010291"/>
    </source>
</evidence>